<comment type="caution">
    <text evidence="3">The sequence shown here is derived from an EMBL/GenBank/DDBJ whole genome shotgun (WGS) entry which is preliminary data.</text>
</comment>
<evidence type="ECO:0000259" key="2">
    <source>
        <dbReference type="Pfam" id="PF00561"/>
    </source>
</evidence>
<dbReference type="PANTHER" id="PTHR46118:SF4">
    <property type="entry name" value="PROTEIN ABHD11"/>
    <property type="match status" value="1"/>
</dbReference>
<keyword evidence="4" id="KW-1185">Reference proteome</keyword>
<gene>
    <name evidence="3" type="ORF">KIH74_26870</name>
</gene>
<proteinExistence type="predicted"/>
<keyword evidence="1 3" id="KW-0378">Hydrolase</keyword>
<evidence type="ECO:0000313" key="3">
    <source>
        <dbReference type="EMBL" id="MBT0772595.1"/>
    </source>
</evidence>
<dbReference type="EMBL" id="JAHBAY010000013">
    <property type="protein sequence ID" value="MBT0772595.1"/>
    <property type="molecule type" value="Genomic_DNA"/>
</dbReference>
<dbReference type="GO" id="GO:0016787">
    <property type="term" value="F:hydrolase activity"/>
    <property type="evidence" value="ECO:0007669"/>
    <property type="project" value="UniProtKB-KW"/>
</dbReference>
<dbReference type="Proteomes" id="UP001197247">
    <property type="component" value="Unassembled WGS sequence"/>
</dbReference>
<dbReference type="InterPro" id="IPR000073">
    <property type="entry name" value="AB_hydrolase_1"/>
</dbReference>
<dbReference type="Gene3D" id="3.40.50.1820">
    <property type="entry name" value="alpha/beta hydrolase"/>
    <property type="match status" value="2"/>
</dbReference>
<organism evidence="3 4">
    <name type="scientific">Kineosporia corallincola</name>
    <dbReference type="NCBI Taxonomy" id="2835133"/>
    <lineage>
        <taxon>Bacteria</taxon>
        <taxon>Bacillati</taxon>
        <taxon>Actinomycetota</taxon>
        <taxon>Actinomycetes</taxon>
        <taxon>Kineosporiales</taxon>
        <taxon>Kineosporiaceae</taxon>
        <taxon>Kineosporia</taxon>
    </lineage>
</organism>
<evidence type="ECO:0000256" key="1">
    <source>
        <dbReference type="ARBA" id="ARBA00022801"/>
    </source>
</evidence>
<dbReference type="Pfam" id="PF00561">
    <property type="entry name" value="Abhydrolase_1"/>
    <property type="match status" value="1"/>
</dbReference>
<protein>
    <submittedName>
        <fullName evidence="3">Alpha/beta hydrolase</fullName>
    </submittedName>
</protein>
<feature type="domain" description="AB hydrolase-1" evidence="2">
    <location>
        <begin position="20"/>
        <end position="145"/>
    </location>
</feature>
<dbReference type="InterPro" id="IPR029058">
    <property type="entry name" value="AB_hydrolase_fold"/>
</dbReference>
<dbReference type="RefSeq" id="WP_214159140.1">
    <property type="nucleotide sequence ID" value="NZ_JAHBAY010000013.1"/>
</dbReference>
<accession>A0ABS5TNC3</accession>
<sequence>MRFTTSAGVGIEYTDTGSGPTLVLLHGLGEGGVSWHPLLPAFEAGHRVLNVTLRGHTPSDWPGEYSYQSFFSDVVELLDSLAPAPGTVLGHSLGGITAFMLAVDRPDLVNRLIVEDVAPGPPFPPRPLPDRPDREIPLDWEMVVQMRPQIDAGALDLLDRLHTITMPTLVVGGGETSHVPQAWLEEATRRIPHAELITLGGGHSVHDVLPEEFTKTVLTWLDAHPPA</sequence>
<dbReference type="PANTHER" id="PTHR46118">
    <property type="entry name" value="PROTEIN ABHD11"/>
    <property type="match status" value="1"/>
</dbReference>
<name>A0ABS5TNC3_9ACTN</name>
<evidence type="ECO:0000313" key="4">
    <source>
        <dbReference type="Proteomes" id="UP001197247"/>
    </source>
</evidence>
<reference evidence="3 4" key="1">
    <citation type="submission" date="2021-05" db="EMBL/GenBank/DDBJ databases">
        <title>Kineosporia and Streptomyces sp. nov. two new marine actinobacteria isolated from Coral.</title>
        <authorList>
            <person name="Buangrab K."/>
            <person name="Sutthacheep M."/>
            <person name="Yeemin T."/>
            <person name="Harunari E."/>
            <person name="Igarashi Y."/>
            <person name="Kanchanasin P."/>
            <person name="Tanasupawat S."/>
            <person name="Phongsopitanun W."/>
        </authorList>
    </citation>
    <scope>NUCLEOTIDE SEQUENCE [LARGE SCALE GENOMIC DNA]</scope>
    <source>
        <strain evidence="3 4">J2-2</strain>
    </source>
</reference>
<dbReference type="SUPFAM" id="SSF53474">
    <property type="entry name" value="alpha/beta-Hydrolases"/>
    <property type="match status" value="1"/>
</dbReference>